<name>A0ABX8BH18_9ACTN</name>
<reference evidence="1 2" key="1">
    <citation type="submission" date="2021-05" db="EMBL/GenBank/DDBJ databases">
        <title>Direct Submission.</title>
        <authorList>
            <person name="Li K."/>
            <person name="Gao J."/>
        </authorList>
    </citation>
    <scope>NUCLEOTIDE SEQUENCE [LARGE SCALE GENOMIC DNA]</scope>
    <source>
        <strain evidence="1 2">Mg02</strain>
    </source>
</reference>
<evidence type="ECO:0000313" key="1">
    <source>
        <dbReference type="EMBL" id="QUX21070.1"/>
    </source>
</evidence>
<organism evidence="1 2">
    <name type="scientific">Nocardiopsis changdeensis</name>
    <dbReference type="NCBI Taxonomy" id="2831969"/>
    <lineage>
        <taxon>Bacteria</taxon>
        <taxon>Bacillati</taxon>
        <taxon>Actinomycetota</taxon>
        <taxon>Actinomycetes</taxon>
        <taxon>Streptosporangiales</taxon>
        <taxon>Nocardiopsidaceae</taxon>
        <taxon>Nocardiopsis</taxon>
    </lineage>
</organism>
<sequence>MSNGITGPLTEEQQREYVEDGLPDLEDIFQGYPSYDPFGRVEAAASGLLADLSAERPVVVSLLSTLSVVYWAATVEGNDDRQWADIRTMRTEVHRAFSEAVRLLAPLAEEPCGHGRHPAEDGFGPDDFESLALQLRDVDGVLEYEGFDREDPEELAEAEESHGRLSQEWGCAHNLLLLARQGRREISASLDEIPAPASAEVAE</sequence>
<keyword evidence="2" id="KW-1185">Reference proteome</keyword>
<proteinExistence type="predicted"/>
<protein>
    <submittedName>
        <fullName evidence="1">Uncharacterized protein</fullName>
    </submittedName>
</protein>
<accession>A0ABX8BH18</accession>
<dbReference type="Proteomes" id="UP000676079">
    <property type="component" value="Chromosome"/>
</dbReference>
<dbReference type="RefSeq" id="WP_220562270.1">
    <property type="nucleotide sequence ID" value="NZ_CP074133.1"/>
</dbReference>
<gene>
    <name evidence="1" type="ORF">KGD84_21805</name>
</gene>
<dbReference type="EMBL" id="CP074133">
    <property type="protein sequence ID" value="QUX21070.1"/>
    <property type="molecule type" value="Genomic_DNA"/>
</dbReference>
<evidence type="ECO:0000313" key="2">
    <source>
        <dbReference type="Proteomes" id="UP000676079"/>
    </source>
</evidence>